<dbReference type="PROSITE" id="PS50002">
    <property type="entry name" value="SH3"/>
    <property type="match status" value="4"/>
</dbReference>
<organism evidence="7 8">
    <name type="scientific">Porites evermanni</name>
    <dbReference type="NCBI Taxonomy" id="104178"/>
    <lineage>
        <taxon>Eukaryota</taxon>
        <taxon>Metazoa</taxon>
        <taxon>Cnidaria</taxon>
        <taxon>Anthozoa</taxon>
        <taxon>Hexacorallia</taxon>
        <taxon>Scleractinia</taxon>
        <taxon>Fungiina</taxon>
        <taxon>Poritidae</taxon>
        <taxon>Porites</taxon>
    </lineage>
</organism>
<feature type="domain" description="SH3" evidence="6">
    <location>
        <begin position="4357"/>
        <end position="4424"/>
    </location>
</feature>
<feature type="region of interest" description="Disordered" evidence="5">
    <location>
        <begin position="4015"/>
        <end position="4046"/>
    </location>
</feature>
<keyword evidence="8" id="KW-1185">Reference proteome</keyword>
<feature type="region of interest" description="Disordered" evidence="5">
    <location>
        <begin position="3156"/>
        <end position="3312"/>
    </location>
</feature>
<dbReference type="SUPFAM" id="SSF50044">
    <property type="entry name" value="SH3-domain"/>
    <property type="match status" value="4"/>
</dbReference>
<dbReference type="CDD" id="cd11851">
    <property type="entry name" value="SH3_RIM-BP"/>
    <property type="match status" value="1"/>
</dbReference>
<evidence type="ECO:0000313" key="7">
    <source>
        <dbReference type="EMBL" id="CAH3025298.1"/>
    </source>
</evidence>
<feature type="coiled-coil region" evidence="4">
    <location>
        <begin position="1"/>
        <end position="28"/>
    </location>
</feature>
<evidence type="ECO:0000256" key="2">
    <source>
        <dbReference type="ARBA" id="ARBA00022737"/>
    </source>
</evidence>
<comment type="caution">
    <text evidence="7">The sequence shown here is derived from an EMBL/GenBank/DDBJ whole genome shotgun (WGS) entry which is preliminary data.</text>
</comment>
<feature type="region of interest" description="Disordered" evidence="5">
    <location>
        <begin position="3902"/>
        <end position="3924"/>
    </location>
</feature>
<dbReference type="PANTHER" id="PTHR14234">
    <property type="entry name" value="RIM BINDING PROTEIN-RELATED"/>
    <property type="match status" value="1"/>
</dbReference>
<keyword evidence="1 3" id="KW-0728">SH3 domain</keyword>
<proteinExistence type="predicted"/>
<feature type="compositionally biased region" description="Polar residues" evidence="5">
    <location>
        <begin position="3243"/>
        <end position="3253"/>
    </location>
</feature>
<feature type="coiled-coil region" evidence="4">
    <location>
        <begin position="2380"/>
        <end position="2895"/>
    </location>
</feature>
<dbReference type="Pfam" id="PF25523">
    <property type="entry name" value="Ig_RIMBP2"/>
    <property type="match status" value="1"/>
</dbReference>
<dbReference type="InterPro" id="IPR036028">
    <property type="entry name" value="SH3-like_dom_sf"/>
</dbReference>
<gene>
    <name evidence="7" type="ORF">PEVE_00025612</name>
</gene>
<feature type="region of interest" description="Disordered" evidence="5">
    <location>
        <begin position="3325"/>
        <end position="3345"/>
    </location>
</feature>
<dbReference type="Gene3D" id="1.10.287.1490">
    <property type="match status" value="1"/>
</dbReference>
<evidence type="ECO:0000256" key="3">
    <source>
        <dbReference type="PROSITE-ProRule" id="PRU00192"/>
    </source>
</evidence>
<dbReference type="InterPro" id="IPR057884">
    <property type="entry name" value="FN3_RIM-BP1/2/3"/>
</dbReference>
<evidence type="ECO:0000256" key="1">
    <source>
        <dbReference type="ARBA" id="ARBA00022443"/>
    </source>
</evidence>
<feature type="coiled-coil region" evidence="4">
    <location>
        <begin position="1100"/>
        <end position="1134"/>
    </location>
</feature>
<accession>A0ABN8MDW2</accession>
<keyword evidence="4" id="KW-0175">Coiled coil</keyword>
<protein>
    <recommendedName>
        <fullName evidence="6">SH3 domain-containing protein</fullName>
    </recommendedName>
</protein>
<dbReference type="Proteomes" id="UP001159427">
    <property type="component" value="Unassembled WGS sequence"/>
</dbReference>
<dbReference type="PRINTS" id="PR00452">
    <property type="entry name" value="SH3DOMAIN"/>
</dbReference>
<sequence>MEDMRRRIVQLNKELEKERINSKNLQRDKVFEIRQVRDEEQRKAAAMQADLKSKLMKEKMNELTSLREQLHKEKEKDIIQIIRQKDEAFKTAQQAWTKEKEEMRSKLRSELRNESREDTKREFEKERGRLEQDIADLQRQKRELEETLKLVQDADKRKIDDFRRIHHEHEAELEKFKRNSWQESRQQMAEIRQLLNIIEQLEKKLGWEAGHSMRLRLEKDNLYDMLKKSTTYDAWDRMMSSTIRDEQGRATPPVTPDSKSANQELRILQRKNVELSSLVRKLDEKNQQLATRNAELLAELEKLEKENREKSRKLERKNVDLTQTNKKLENRNKLLLDELNAMKKSSASRKTNSVKPRGRNAKEQDELSNLRAQLREQTRNIADLKQNLLDKDRRIELLRSRQKKKKRQSPSPVSTSRSADFMAMEDDDALSVHSDFSEFSEMSSSEDTDSKRIKKLAKELLALERAYALLQAHVGSAVDAERDEMEKQQLQSDLLESQTRIHELERMMADGGQGSGTEELSQLQADNRALYQQLVATEKERDKAHSELTKYSLHLILTLNTELKDQRDLLEFELEEMSQLSTTGSEDWDSRRARSTCSLEAFSSPSREDNLSGSLSLEEIKACLEELETEKENELSPLQQSGLKQARMMLESMAEKINHMEITESALRDKVRDLDLGYNSESLKSEFQESRRLSVFTCDKESLTDLQWVELEDKLPQIEAHAYSRPGDLHISVIKEDTCSMTDLGWEDLISMEMVYRKHVNALPYDNENGDGQYDLEHEDKECMTDLAWQELVELEESYRNNLKDLFPLDATDEHSMCKGERNTVDIETMTDLDFEELEEIESCYHRYLDEKVSVKSRDETETMTEIVWEELLQRTNSEVYLSLSEAINEKVTKRNFDVKEVGIMTDLELSELAKIEEKYLRYVEHESNINVQKEELVEVLPEIVLDTFPEDNIVNTKEEYAMTDLTWNDIINLQDNCYVYERNVQDLERKLATFKVQKDEKSSGTEMSFTDLAFDELIGLEAKCSGYKSVIKELEGKLAQYERNDARFNVGTKDAETMTDVSEGAIDNEGLPEVVLANFPSDIQTKDECDMTDVVWDEVVDLKNTYQDYRENLEEMKQKLAQFDVEKDDKESITDIAMQDLADLESMYKEHLREADSDTNSVLSHTEKESRECMTELTFIEITELEDFYIENAAREMAVSPIVEKWEQESMTDITLDDMQYLEEAEYFVTRNSRAAEKLDKYTVTELTIHDLVKLQEIATRSELLQGVEKVEVATLTNLTIPDLEFLEDNYDVHQNCPVHAPNTLRKEHIGVGTELTGEDLKYWQDVEAAHEECLLDKESEKGCEEKQDEEIMTDLTIADLQYLEEVDAAHEECLVDKEEELKGKETIVERESIEIMTDMTISHLQYLEKVEAAHEECLVDKQEELEGKEAFVEKESVKIMTDMSISDLQYLEEVEAAHEECLVDRQEELEVKEAYVEKESVEIMTDMSISDLQYLEEVEAAHEECLVDRQDEIDGNEAIVEKGSKEIMTDMSISDLQYLEEVEAAHEECLVDRQEEIDGNEAIVEKESVEIMTDMSISDLQYLEEVEAAHEECLVNREEEIDRNEAIVEKESVEIMTDMTICDLQYLEEVEAAHEECLVDKQEELERNETTVERESIEIMTDMTISYLQYLEEESKAKTTDSEKLSVGTMTKMTKLDLRNLESIAFEKEKTKTPKPWKRRSRSSSLTDYHDYRYHHHHKNTMTEITGNILDYYEEIDVLYKENMVEFDELKRIHNVEKEEKDAMTDVTSEDLKDLEQKSLLWREKADEPAGGVAKDDAEVMTDLTTAELEYFEEAESLLRKISGENGGMAPKDEKEVLTDLKSSDIEYLQVLADIYDDGSRGVHVEVEAEKCDKETETELRLADIRDLEDQVISEAAIKSMHAVKEAVNDDLVPETLVNLQAELDFLPILDEPEYIFDDEDNENDIQRAETGIMTEMTIANIRDLEDQRNSTTEVEAFVDDLQAEALEGLQTGVEYRPVLDEPGMVFEEEVNGKHILRHDTGVMTELTLSHLENFDKDNLYRRHDDLELTRRVETSVQCDLEDVNSLMQELTREAENKGEDIPAWFVSALRLRQPEGGFNPVHIVVRESDSVDAFPAVEFQDLQSQSQDDVEETPIAINSGNSVIPSEDSPRSLRDTPIDKMILESLIVEEGDPSSKEVGIQCDLSDFLAMLEEYHRNTGEDVTPWFVSAMNMSRDDTGYDPMEVMLRTRSDSNPVQDDPKTSSLTMELSRPPAAPRSSTFTIDLPPDGQEEELQAEISQADLADPLLTSQDGSDGVFNRTDESFVHPTTEERDVLTEMLQSSSAVNRFDRFLKERKDSELFNLQALKENLDTTSGEATLDVKTLKELEEENEILKRQVEENAKNAEELEQELAALKENVESIEDLEEENQLLKEEVALLRESASARDLDEENQVRDIEEMKIEIATLREKVESAKFLDEENKEMQNEITALKEKVQSADDFKEENQLLKDEISTLKGTVMARELEEEKQSQSMEDLQSEIASLKDKEKTAKSLGEENQQLKEEINILRETASVRSLGEENQFKTMEEMKTEIAALKEKVKLGRDLEEENQSLREEINILKESLSAKVLEEEQQLQNVEELQTEIATLKEKVESAKVLEEEQQLQNVEELQTEIATLKEKVESLKNTEEEKHMLKEEINALRDSASVEEMRNEIAVLKRNVEVTSSKDLEEENQLLREEINILKESATVERLENEQLMEKIQDLEQSTARVVDRLEEENSILKQNIQILEDSTTNMKDLEEENVQLRKKLESLGTVRNITALEEENSLLKEKIRSLEESSAGDMPSEELELLKLKIHQLKEAEKQIGALNENNMALREQIDFLQIEKKNVRENWSEMDPSEQLGKVRLLLVQELGLTASEVESVLGSCDLESLVSSGMVTPRTDLNNLGEYFEQVSGLRHAKKGAAPPFLSTVSSRFIFEGVQAEVPGGVHVLKLLQVTPDGTIPENIAKELAKLKEENRTLYEELMELRRKIKTREVAQRLHEATQTDPGYTEEVITPQVRATVASEIRYLGDSFFEPSPQGPSIEIESLTLGRQDGLVRYPGANEAMPSYNENIRDSDELISEPELISSQRNLDSVMDDIDRRIQDLQSFDDEDAARTDRPRTDTRDLVVFDSDDDGDLPPLPESSPPPPPSVPPPDFPDASPPILDCGIESLLSSPPRDAATLRASSRARSHSENKGTSEPSQPSSRVESPVFVEEPTLVLASDPSELGGTYSEPPTASPPSDRRPTSLGSNKVPPKVLPKPKKTLKMRQAGQLHKPLVTYDNGHVTPKAETQWSRDEEDGVIPPRGIVLNRAYSINRGEIDALNEKIGFLERQLKNKENVIRSRKSEASDLEIRSLLERKEREMKILDEDVSFLKKENQKKERELLTKIGEMNKKNYEVEQWKAEANNSERQRQRMEAAYMNLQNQMKNLQGAEVKLTELQAKYSGIEKQNFELSEKVKKLEKTEKEFKKLERNIQLLQTQVQEMDIVEQDRNNLLEKMKRIENQRDDLLRKGRVVESERNDFLRNNKLMEMQRDDLENRCVLLQKTNATLNSRLAELERDVKEAQTKMHDSQHERNYLQVQLDKMESEKNEMQKRLAITTQERNSLENQVAELQELSRDHVKLEDGFHTLRVKLAESTREKDDAEMQIPTLKAKIALLKKACKEKDDLVEKLSEEIRDLRHAIASSALDDLSKIQTSGSTPKNVVKLSSKRDKGRQKAEGEPQDVVSERLKSKLDKQALRRSPRAFAPSPPGTKKAKRFVALFDYDPDKSPASEHPELELKLKEGDCLIVFGDMDSNGYFEADVNGERGLVPSLYVDEIEDDSDSEVGLEELLSRSLRAPVKDVPSYKSNELLLQREKKSSGRITPSSDTSSEGSESRRCMVALCDYDPYQSGASGRPSQEQLSFRKGDIMTVYGDMDVNGFYRVDLNGQLGFVPCHLIEEVAPSSFLQIASSRAPEQILGMLEKIQRPQERKAGTSSDAFTPAGAVTNGYSTHAPSDVTLSRDTRLPVSSLPNVGLVRFKPSPEVANLGPSSKGAIIPVNTIQSSQLAVPSVVPESSFSPSKQVVPVSSNRSRSSRKARPSPPSLFRVLRPVNHDAMLLGWSLPEMDEFGRSNNLTVKGYKIYANSEVHLEVRSPYMAKALVEDVDQRFPIKFSIKTVAENGSSSEAISATFSDTIKRSLMDSYGESFEDSEDDQNHFRTFVALYDYDPFKSSPNPNPASELSFKEGDILRVFDTSRKDGFFVGKLKRKTGLIPSNFVEEVAVASPRRLAAAKKRQAALSSPTRPFSRESGSSGGIGSPSLSPKEHAPLQRKMMVALYDYNPEIQSPQDNPDSELAFKKGQIIAVLGEMRADGFFQGDMNGQLGLVPGSFIEEYTNWGTDSGRPHRHLGGLNRV</sequence>
<dbReference type="SMART" id="SM00326">
    <property type="entry name" value="SH3"/>
    <property type="match status" value="4"/>
</dbReference>
<evidence type="ECO:0000259" key="6">
    <source>
        <dbReference type="PROSITE" id="PS50002"/>
    </source>
</evidence>
<feature type="compositionally biased region" description="Low complexity" evidence="5">
    <location>
        <begin position="3223"/>
        <end position="3233"/>
    </location>
</feature>
<feature type="compositionally biased region" description="Polar residues" evidence="5">
    <location>
        <begin position="343"/>
        <end position="354"/>
    </location>
</feature>
<feature type="region of interest" description="Disordered" evidence="5">
    <location>
        <begin position="305"/>
        <end position="326"/>
    </location>
</feature>
<evidence type="ECO:0000313" key="8">
    <source>
        <dbReference type="Proteomes" id="UP001159427"/>
    </source>
</evidence>
<evidence type="ECO:0000256" key="4">
    <source>
        <dbReference type="SAM" id="Coils"/>
    </source>
</evidence>
<feature type="compositionally biased region" description="Pro residues" evidence="5">
    <location>
        <begin position="3184"/>
        <end position="3206"/>
    </location>
</feature>
<dbReference type="Gene3D" id="2.30.30.40">
    <property type="entry name" value="SH3 Domains"/>
    <property type="match status" value="4"/>
</dbReference>
<reference evidence="7 8" key="1">
    <citation type="submission" date="2022-05" db="EMBL/GenBank/DDBJ databases">
        <authorList>
            <consortium name="Genoscope - CEA"/>
            <person name="William W."/>
        </authorList>
    </citation>
    <scope>NUCLEOTIDE SEQUENCE [LARGE SCALE GENOMIC DNA]</scope>
</reference>
<dbReference type="InterPro" id="IPR001452">
    <property type="entry name" value="SH3_domain"/>
</dbReference>
<feature type="domain" description="SH3" evidence="6">
    <location>
        <begin position="3923"/>
        <end position="3991"/>
    </location>
</feature>
<dbReference type="SUPFAM" id="SSF57997">
    <property type="entry name" value="Tropomyosin"/>
    <property type="match status" value="1"/>
</dbReference>
<dbReference type="Gene3D" id="2.60.40.10">
    <property type="entry name" value="Immunoglobulins"/>
    <property type="match status" value="1"/>
</dbReference>
<dbReference type="InterPro" id="IPR040325">
    <property type="entry name" value="RIMBP1/2/3"/>
</dbReference>
<feature type="compositionally biased region" description="Basic and acidic residues" evidence="5">
    <location>
        <begin position="3756"/>
        <end position="3775"/>
    </location>
</feature>
<feature type="region of interest" description="Disordered" evidence="5">
    <location>
        <begin position="399"/>
        <end position="422"/>
    </location>
</feature>
<feature type="region of interest" description="Disordered" evidence="5">
    <location>
        <begin position="341"/>
        <end position="367"/>
    </location>
</feature>
<feature type="compositionally biased region" description="Basic and acidic residues" evidence="5">
    <location>
        <begin position="3159"/>
        <end position="3173"/>
    </location>
</feature>
<feature type="coiled-coil region" evidence="4">
    <location>
        <begin position="453"/>
        <end position="580"/>
    </location>
</feature>
<keyword evidence="2" id="KW-0677">Repeat</keyword>
<feature type="region of interest" description="Disordered" evidence="5">
    <location>
        <begin position="3740"/>
        <end position="3775"/>
    </location>
</feature>
<feature type="domain" description="SH3" evidence="6">
    <location>
        <begin position="3801"/>
        <end position="3868"/>
    </location>
</feature>
<feature type="compositionally biased region" description="Polar residues" evidence="5">
    <location>
        <begin position="2254"/>
        <end position="2269"/>
    </location>
</feature>
<name>A0ABN8MDW2_9CNID</name>
<feature type="compositionally biased region" description="Polar residues" evidence="5">
    <location>
        <begin position="3740"/>
        <end position="3749"/>
    </location>
</feature>
<dbReference type="Pfam" id="PF07653">
    <property type="entry name" value="SH3_2"/>
    <property type="match status" value="4"/>
</dbReference>
<feature type="compositionally biased region" description="Polar residues" evidence="5">
    <location>
        <begin position="4036"/>
        <end position="4046"/>
    </location>
</feature>
<evidence type="ECO:0000256" key="5">
    <source>
        <dbReference type="SAM" id="MobiDB-lite"/>
    </source>
</evidence>
<feature type="region of interest" description="Disordered" evidence="5">
    <location>
        <begin position="2252"/>
        <end position="2283"/>
    </location>
</feature>
<feature type="domain" description="SH3" evidence="6">
    <location>
        <begin position="4244"/>
        <end position="4311"/>
    </location>
</feature>
<feature type="coiled-coil region" evidence="4">
    <location>
        <begin position="53"/>
        <end position="204"/>
    </location>
</feature>
<dbReference type="PANTHER" id="PTHR14234:SF19">
    <property type="entry name" value="RIM-BINDING PROTEIN, ISOFORM F"/>
    <property type="match status" value="1"/>
</dbReference>
<feature type="coiled-coil region" evidence="4">
    <location>
        <begin position="3366"/>
        <end position="3729"/>
    </location>
</feature>
<dbReference type="EMBL" id="CALNXI010000345">
    <property type="protein sequence ID" value="CAH3025298.1"/>
    <property type="molecule type" value="Genomic_DNA"/>
</dbReference>
<feature type="region of interest" description="Disordered" evidence="5">
    <location>
        <begin position="4101"/>
        <end position="4132"/>
    </location>
</feature>
<feature type="region of interest" description="Disordered" evidence="5">
    <location>
        <begin position="4322"/>
        <end position="4353"/>
    </location>
</feature>
<dbReference type="InterPro" id="IPR013783">
    <property type="entry name" value="Ig-like_fold"/>
</dbReference>
<feature type="compositionally biased region" description="Low complexity" evidence="5">
    <location>
        <begin position="4101"/>
        <end position="4120"/>
    </location>
</feature>